<dbReference type="OrthoDB" id="2436979at2"/>
<name>A0A540V372_9BACL</name>
<gene>
    <name evidence="1" type="ORF">FKZ59_09205</name>
</gene>
<dbReference type="EMBL" id="VIGD01000010">
    <property type="protein sequence ID" value="TQE90673.1"/>
    <property type="molecule type" value="Genomic_DNA"/>
</dbReference>
<dbReference type="RefSeq" id="WP_141602466.1">
    <property type="nucleotide sequence ID" value="NZ_JARMSB010000021.1"/>
</dbReference>
<comment type="caution">
    <text evidence="1">The sequence shown here is derived from an EMBL/GenBank/DDBJ whole genome shotgun (WGS) entry which is preliminary data.</text>
</comment>
<dbReference type="Proteomes" id="UP000315753">
    <property type="component" value="Unassembled WGS sequence"/>
</dbReference>
<sequence>MALEKIYMERCDKETEETIQTESPTFLNTPISYFQKHINEFLYIECPAFEKIKVDALCIEMDDVFRTYMALFGLKVKKKYGEEIKKYLEEHLHTDSVKNYSALFSDMEGLWEINLPLDYLEGFHEEMSIEQAIVLFCGFIQNLIGHLQEKN</sequence>
<keyword evidence="2" id="KW-1185">Reference proteome</keyword>
<evidence type="ECO:0000313" key="2">
    <source>
        <dbReference type="Proteomes" id="UP000315753"/>
    </source>
</evidence>
<protein>
    <submittedName>
        <fullName evidence="1">Protoporphyrinogen oxidase</fullName>
    </submittedName>
</protein>
<organism evidence="1 2">
    <name type="scientific">Ureibacillus terrenus</name>
    <dbReference type="NCBI Taxonomy" id="118246"/>
    <lineage>
        <taxon>Bacteria</taxon>
        <taxon>Bacillati</taxon>
        <taxon>Bacillota</taxon>
        <taxon>Bacilli</taxon>
        <taxon>Bacillales</taxon>
        <taxon>Caryophanaceae</taxon>
        <taxon>Ureibacillus</taxon>
    </lineage>
</organism>
<reference evidence="1 2" key="1">
    <citation type="submission" date="2019-06" db="EMBL/GenBank/DDBJ databases">
        <title>Genome sequence of Ureibacillus terrenus.</title>
        <authorList>
            <person name="Maclea K.S."/>
            <person name="Simoes M."/>
        </authorList>
    </citation>
    <scope>NUCLEOTIDE SEQUENCE [LARGE SCALE GENOMIC DNA]</scope>
    <source>
        <strain evidence="1 2">ATCC BAA-384</strain>
    </source>
</reference>
<evidence type="ECO:0000313" key="1">
    <source>
        <dbReference type="EMBL" id="TQE90673.1"/>
    </source>
</evidence>
<proteinExistence type="predicted"/>
<dbReference type="AlphaFoldDB" id="A0A540V372"/>
<accession>A0A540V372</accession>